<keyword evidence="3" id="KW-1185">Reference proteome</keyword>
<organism evidence="2 3">
    <name type="scientific">Sphingomonas mollis</name>
    <dbReference type="NCBI Taxonomy" id="2795726"/>
    <lineage>
        <taxon>Bacteria</taxon>
        <taxon>Pseudomonadati</taxon>
        <taxon>Pseudomonadota</taxon>
        <taxon>Alphaproteobacteria</taxon>
        <taxon>Sphingomonadales</taxon>
        <taxon>Sphingomonadaceae</taxon>
        <taxon>Sphingomonas</taxon>
    </lineage>
</organism>
<dbReference type="EMBL" id="JAELXS010000001">
    <property type="protein sequence ID" value="MBJ6120386.1"/>
    <property type="molecule type" value="Genomic_DNA"/>
</dbReference>
<dbReference type="InterPro" id="IPR012312">
    <property type="entry name" value="Hemerythrin-like"/>
</dbReference>
<dbReference type="Gene3D" id="1.20.120.520">
    <property type="entry name" value="nmb1532 protein domain like"/>
    <property type="match status" value="1"/>
</dbReference>
<evidence type="ECO:0000313" key="3">
    <source>
        <dbReference type="Proteomes" id="UP000640426"/>
    </source>
</evidence>
<gene>
    <name evidence="2" type="ORF">JAO74_01135</name>
</gene>
<evidence type="ECO:0000259" key="1">
    <source>
        <dbReference type="Pfam" id="PF01814"/>
    </source>
</evidence>
<dbReference type="Proteomes" id="UP000640426">
    <property type="component" value="Unassembled WGS sequence"/>
</dbReference>
<protein>
    <submittedName>
        <fullName evidence="2">Hemerythrin domain-containing protein</fullName>
    </submittedName>
</protein>
<comment type="caution">
    <text evidence="2">The sequence shown here is derived from an EMBL/GenBank/DDBJ whole genome shotgun (WGS) entry which is preliminary data.</text>
</comment>
<reference evidence="3" key="1">
    <citation type="submission" date="2020-12" db="EMBL/GenBank/DDBJ databases">
        <title>Hymenobacter sp.</title>
        <authorList>
            <person name="Kim M.K."/>
        </authorList>
    </citation>
    <scope>NUCLEOTIDE SEQUENCE [LARGE SCALE GENOMIC DNA]</scope>
    <source>
        <strain evidence="3">BT553</strain>
    </source>
</reference>
<feature type="domain" description="Hemerythrin-like" evidence="1">
    <location>
        <begin position="43"/>
        <end position="185"/>
    </location>
</feature>
<name>A0ABS0XK29_9SPHN</name>
<accession>A0ABS0XK29</accession>
<proteinExistence type="predicted"/>
<evidence type="ECO:0000313" key="2">
    <source>
        <dbReference type="EMBL" id="MBJ6120386.1"/>
    </source>
</evidence>
<sequence length="195" mass="22193">MNDTSTAALRLGDRNGLPDDIAFLRANYPRGDWRTHANFGRLADFWLQVHASLRHEGSEVSRIMHAFRERQLGGEQFQRAFVPRLNGFLQHLDQHHRIEDDAYFPKFRQLDQRLVTGFDLLESDHALIHHQLVTTVEHARGLLSALSSPGDAARRAADAYTGEAETLLDLLLKHLADEEDLVIPAMLHHGERPLI</sequence>
<dbReference type="RefSeq" id="WP_199034188.1">
    <property type="nucleotide sequence ID" value="NZ_JAELXS010000001.1"/>
</dbReference>
<dbReference type="Pfam" id="PF01814">
    <property type="entry name" value="Hemerythrin"/>
    <property type="match status" value="1"/>
</dbReference>